<keyword evidence="1" id="KW-0472">Membrane</keyword>
<accession>A0A8J3YI72</accession>
<keyword evidence="3" id="KW-0255">Endonuclease</keyword>
<dbReference type="SUPFAM" id="SSF56219">
    <property type="entry name" value="DNase I-like"/>
    <property type="match status" value="1"/>
</dbReference>
<gene>
    <name evidence="3" type="ORF">Val02_25950</name>
</gene>
<name>A0A8J3YI72_9ACTN</name>
<dbReference type="GO" id="GO:0004519">
    <property type="term" value="F:endonuclease activity"/>
    <property type="evidence" value="ECO:0007669"/>
    <property type="project" value="UniProtKB-KW"/>
</dbReference>
<organism evidence="3 4">
    <name type="scientific">Virgisporangium aliadipatigenens</name>
    <dbReference type="NCBI Taxonomy" id="741659"/>
    <lineage>
        <taxon>Bacteria</taxon>
        <taxon>Bacillati</taxon>
        <taxon>Actinomycetota</taxon>
        <taxon>Actinomycetes</taxon>
        <taxon>Micromonosporales</taxon>
        <taxon>Micromonosporaceae</taxon>
        <taxon>Virgisporangium</taxon>
    </lineage>
</organism>
<sequence>MRVYPYAVSGLIAAPFVVWAAVRLTGLEPGWPWVQLVAFTPYVALCGLLVAIALLGLRRWVAGGVAAVAAVALVAVVVPRAVADGGSPQGTALRVLTANLLAGEADERAVLDLAKRLNVDLVAFQEFTPGAERELDAAGIADVLPHRASFPVEGVEGSAVFSRHPLRDPAVRTQKGGFRQARATVELPGGTRVEFESVHPMAPHARATTPLWRQNLDAQQRATPDGPIRVLAGDFNATLDHAALRRLIDSGYRDAASVTGDGWSHTWPYDERWYVPTVALDRVLVDRRVGVRRVETHRTPRSDHKALYAELVIAS</sequence>
<dbReference type="EMBL" id="BOPF01000008">
    <property type="protein sequence ID" value="GIJ45709.1"/>
    <property type="molecule type" value="Genomic_DNA"/>
</dbReference>
<feature type="domain" description="Endonuclease/exonuclease/phosphatase" evidence="2">
    <location>
        <begin position="96"/>
        <end position="304"/>
    </location>
</feature>
<evidence type="ECO:0000256" key="1">
    <source>
        <dbReference type="SAM" id="Phobius"/>
    </source>
</evidence>
<keyword evidence="4" id="KW-1185">Reference proteome</keyword>
<dbReference type="Pfam" id="PF03372">
    <property type="entry name" value="Exo_endo_phos"/>
    <property type="match status" value="1"/>
</dbReference>
<evidence type="ECO:0000313" key="3">
    <source>
        <dbReference type="EMBL" id="GIJ45709.1"/>
    </source>
</evidence>
<reference evidence="3" key="1">
    <citation type="submission" date="2021-01" db="EMBL/GenBank/DDBJ databases">
        <title>Whole genome shotgun sequence of Virgisporangium aliadipatigenens NBRC 105644.</title>
        <authorList>
            <person name="Komaki H."/>
            <person name="Tamura T."/>
        </authorList>
    </citation>
    <scope>NUCLEOTIDE SEQUENCE</scope>
    <source>
        <strain evidence="3">NBRC 105644</strain>
    </source>
</reference>
<feature type="transmembrane region" description="Helical" evidence="1">
    <location>
        <begin position="60"/>
        <end position="78"/>
    </location>
</feature>
<proteinExistence type="predicted"/>
<comment type="caution">
    <text evidence="3">The sequence shown here is derived from an EMBL/GenBank/DDBJ whole genome shotgun (WGS) entry which is preliminary data.</text>
</comment>
<keyword evidence="1" id="KW-1133">Transmembrane helix</keyword>
<evidence type="ECO:0000313" key="4">
    <source>
        <dbReference type="Proteomes" id="UP000619260"/>
    </source>
</evidence>
<dbReference type="AlphaFoldDB" id="A0A8J3YI72"/>
<keyword evidence="1" id="KW-0812">Transmembrane</keyword>
<dbReference type="InterPro" id="IPR036691">
    <property type="entry name" value="Endo/exonu/phosph_ase_sf"/>
</dbReference>
<evidence type="ECO:0000259" key="2">
    <source>
        <dbReference type="Pfam" id="PF03372"/>
    </source>
</evidence>
<dbReference type="InterPro" id="IPR005135">
    <property type="entry name" value="Endo/exonuclease/phosphatase"/>
</dbReference>
<keyword evidence="3" id="KW-0378">Hydrolase</keyword>
<keyword evidence="3" id="KW-0540">Nuclease</keyword>
<protein>
    <submittedName>
        <fullName evidence="3">Endonuclease</fullName>
    </submittedName>
</protein>
<dbReference type="Proteomes" id="UP000619260">
    <property type="component" value="Unassembled WGS sequence"/>
</dbReference>
<dbReference type="Gene3D" id="3.60.10.10">
    <property type="entry name" value="Endonuclease/exonuclease/phosphatase"/>
    <property type="match status" value="1"/>
</dbReference>
<feature type="transmembrane region" description="Helical" evidence="1">
    <location>
        <begin position="6"/>
        <end position="26"/>
    </location>
</feature>
<feature type="transmembrane region" description="Helical" evidence="1">
    <location>
        <begin position="33"/>
        <end position="54"/>
    </location>
</feature>